<keyword evidence="2" id="KW-1185">Reference proteome</keyword>
<name>A0AAV4RI67_CAEEX</name>
<protein>
    <submittedName>
        <fullName evidence="1">Uncharacterized protein</fullName>
    </submittedName>
</protein>
<accession>A0AAV4RI67</accession>
<evidence type="ECO:0000313" key="2">
    <source>
        <dbReference type="Proteomes" id="UP001054945"/>
    </source>
</evidence>
<dbReference type="AlphaFoldDB" id="A0AAV4RI67"/>
<dbReference type="EMBL" id="BPLR01007844">
    <property type="protein sequence ID" value="GIY20162.1"/>
    <property type="molecule type" value="Genomic_DNA"/>
</dbReference>
<comment type="caution">
    <text evidence="1">The sequence shown here is derived from an EMBL/GenBank/DDBJ whole genome shotgun (WGS) entry which is preliminary data.</text>
</comment>
<evidence type="ECO:0000313" key="1">
    <source>
        <dbReference type="EMBL" id="GIY20162.1"/>
    </source>
</evidence>
<gene>
    <name evidence="1" type="ORF">CEXT_633641</name>
</gene>
<dbReference type="Proteomes" id="UP001054945">
    <property type="component" value="Unassembled WGS sequence"/>
</dbReference>
<organism evidence="1 2">
    <name type="scientific">Caerostris extrusa</name>
    <name type="common">Bark spider</name>
    <name type="synonym">Caerostris bankana</name>
    <dbReference type="NCBI Taxonomy" id="172846"/>
    <lineage>
        <taxon>Eukaryota</taxon>
        <taxon>Metazoa</taxon>
        <taxon>Ecdysozoa</taxon>
        <taxon>Arthropoda</taxon>
        <taxon>Chelicerata</taxon>
        <taxon>Arachnida</taxon>
        <taxon>Araneae</taxon>
        <taxon>Araneomorphae</taxon>
        <taxon>Entelegynae</taxon>
        <taxon>Araneoidea</taxon>
        <taxon>Araneidae</taxon>
        <taxon>Caerostris</taxon>
    </lineage>
</organism>
<reference evidence="1 2" key="1">
    <citation type="submission" date="2021-06" db="EMBL/GenBank/DDBJ databases">
        <title>Caerostris extrusa draft genome.</title>
        <authorList>
            <person name="Kono N."/>
            <person name="Arakawa K."/>
        </authorList>
    </citation>
    <scope>NUCLEOTIDE SEQUENCE [LARGE SCALE GENOMIC DNA]</scope>
</reference>
<proteinExistence type="predicted"/>
<sequence>MREITVLKYSFPFCNCPITLLPLCVMEINALCCKDLLDPMNLFIYLDGGHLRTRHRPPINRSHQIRAMGIQSNCGRAFFLLWSNSFLLFFPLPAGLEVQQRKNIGLLSRKSTACFLSIC</sequence>